<sequence length="91" mass="9692">MKNGKLLGGIGVVFATALLLFCSLDSVGHSARLSGPVMVMKEGTVLFALNASMQQNRQLDGQYQHARGLFQQAGGKLHGGMQHLIDSGYFA</sequence>
<dbReference type="RefSeq" id="WP_004961628.1">
    <property type="nucleotide sequence ID" value="NZ_JAQMZQ010000007.1"/>
</dbReference>
<name>A0A447KW72_SEROD</name>
<evidence type="ECO:0000313" key="1">
    <source>
        <dbReference type="EMBL" id="VDZ61852.1"/>
    </source>
</evidence>
<dbReference type="AlphaFoldDB" id="A0A447KW72"/>
<accession>A0A447KW72</accession>
<protein>
    <submittedName>
        <fullName evidence="1">Uncharacterized protein</fullName>
    </submittedName>
</protein>
<proteinExistence type="predicted"/>
<reference evidence="1 2" key="1">
    <citation type="submission" date="2018-12" db="EMBL/GenBank/DDBJ databases">
        <authorList>
            <consortium name="Pathogen Informatics"/>
        </authorList>
    </citation>
    <scope>NUCLEOTIDE SEQUENCE [LARGE SCALE GENOMIC DNA]</scope>
    <source>
        <strain evidence="1 2">NCTC11214</strain>
    </source>
</reference>
<evidence type="ECO:0000313" key="2">
    <source>
        <dbReference type="Proteomes" id="UP000281391"/>
    </source>
</evidence>
<organism evidence="1 2">
    <name type="scientific">Serratia odorifera</name>
    <dbReference type="NCBI Taxonomy" id="618"/>
    <lineage>
        <taxon>Bacteria</taxon>
        <taxon>Pseudomonadati</taxon>
        <taxon>Pseudomonadota</taxon>
        <taxon>Gammaproteobacteria</taxon>
        <taxon>Enterobacterales</taxon>
        <taxon>Yersiniaceae</taxon>
        <taxon>Serratia</taxon>
    </lineage>
</organism>
<dbReference type="EMBL" id="LR134117">
    <property type="protein sequence ID" value="VDZ61852.1"/>
    <property type="molecule type" value="Genomic_DNA"/>
</dbReference>
<dbReference type="KEGG" id="sof:NCTC11214_03903"/>
<gene>
    <name evidence="1" type="ORF">NCTC11214_03903</name>
</gene>
<dbReference type="Proteomes" id="UP000281391">
    <property type="component" value="Chromosome"/>
</dbReference>